<dbReference type="Proteomes" id="UP001224418">
    <property type="component" value="Unassembled WGS sequence"/>
</dbReference>
<evidence type="ECO:0008006" key="3">
    <source>
        <dbReference type="Google" id="ProtNLM"/>
    </source>
</evidence>
<proteinExistence type="predicted"/>
<dbReference type="RefSeq" id="WP_111941522.1">
    <property type="nucleotide sequence ID" value="NZ_BAAACJ010000012.1"/>
</dbReference>
<name>A0ABU0JSU6_HATLI</name>
<comment type="caution">
    <text evidence="1">The sequence shown here is derived from an EMBL/GenBank/DDBJ whole genome shotgun (WGS) entry which is preliminary data.</text>
</comment>
<sequence>MSRCPFLSTSKEEVGCFKECCFYEGSKGEKCPFKQLDPIKKFRLKGLDEYDLLNHKDNEVEFLSFHMWKK</sequence>
<reference evidence="1 2" key="1">
    <citation type="submission" date="2023-07" db="EMBL/GenBank/DDBJ databases">
        <title>Genomic Encyclopedia of Type Strains, Phase IV (KMG-IV): sequencing the most valuable type-strain genomes for metagenomic binning, comparative biology and taxonomic classification.</title>
        <authorList>
            <person name="Goeker M."/>
        </authorList>
    </citation>
    <scope>NUCLEOTIDE SEQUENCE [LARGE SCALE GENOMIC DNA]</scope>
    <source>
        <strain evidence="1 2">DSM 1400</strain>
    </source>
</reference>
<gene>
    <name evidence="1" type="ORF">QOZ93_000894</name>
</gene>
<accession>A0ABU0JSU6</accession>
<keyword evidence="2" id="KW-1185">Reference proteome</keyword>
<evidence type="ECO:0000313" key="2">
    <source>
        <dbReference type="Proteomes" id="UP001224418"/>
    </source>
</evidence>
<evidence type="ECO:0000313" key="1">
    <source>
        <dbReference type="EMBL" id="MDQ0479154.1"/>
    </source>
</evidence>
<organism evidence="1 2">
    <name type="scientific">Hathewaya limosa</name>
    <name type="common">Clostridium limosum</name>
    <dbReference type="NCBI Taxonomy" id="1536"/>
    <lineage>
        <taxon>Bacteria</taxon>
        <taxon>Bacillati</taxon>
        <taxon>Bacillota</taxon>
        <taxon>Clostridia</taxon>
        <taxon>Eubacteriales</taxon>
        <taxon>Clostridiaceae</taxon>
        <taxon>Hathewaya</taxon>
    </lineage>
</organism>
<protein>
    <recommendedName>
        <fullName evidence="3">Metal-binding protein</fullName>
    </recommendedName>
</protein>
<dbReference type="EMBL" id="JAUSWN010000006">
    <property type="protein sequence ID" value="MDQ0479154.1"/>
    <property type="molecule type" value="Genomic_DNA"/>
</dbReference>